<dbReference type="eggNOG" id="ENOG50334K7">
    <property type="taxonomic scope" value="Bacteria"/>
</dbReference>
<gene>
    <name evidence="1" type="ORF">OB2597_15085</name>
</gene>
<dbReference type="SUPFAM" id="SSF54427">
    <property type="entry name" value="NTF2-like"/>
    <property type="match status" value="1"/>
</dbReference>
<dbReference type="Proteomes" id="UP000004318">
    <property type="component" value="Unassembled WGS sequence"/>
</dbReference>
<evidence type="ECO:0008006" key="3">
    <source>
        <dbReference type="Google" id="ProtNLM"/>
    </source>
</evidence>
<name>A3TYP9_PSEBH</name>
<dbReference type="AlphaFoldDB" id="A3TYP9"/>
<evidence type="ECO:0000313" key="1">
    <source>
        <dbReference type="EMBL" id="EAQ02717.1"/>
    </source>
</evidence>
<dbReference type="InterPro" id="IPR032710">
    <property type="entry name" value="NTF2-like_dom_sf"/>
</dbReference>
<dbReference type="Gene3D" id="3.10.450.50">
    <property type="match status" value="1"/>
</dbReference>
<keyword evidence="2" id="KW-1185">Reference proteome</keyword>
<sequence>MGDGPEVVTSGDCGNSPKNARAQDIALALMGAGTLAPDLLAENAVWERPGGALSGRARILSALRSEAAPDRIDVDQVVTHGRSGSVSGRYAMGESEWLFCHVIRFTTASCKKIAQLVSFRHPVKGS</sequence>
<dbReference type="EMBL" id="AAMO01000006">
    <property type="protein sequence ID" value="EAQ02717.1"/>
    <property type="molecule type" value="Genomic_DNA"/>
</dbReference>
<protein>
    <recommendedName>
        <fullName evidence="3">SnoaL-like domain-containing protein</fullName>
    </recommendedName>
</protein>
<reference evidence="1 2" key="1">
    <citation type="journal article" date="2010" name="J. Bacteriol.">
        <title>Genome sequences of Oceanicola granulosus HTCC2516(T) and Oceanicola batsensis HTCC2597(TDelta).</title>
        <authorList>
            <person name="Thrash J.C."/>
            <person name="Cho J.C."/>
            <person name="Vergin K.L."/>
            <person name="Giovannoni S.J."/>
        </authorList>
    </citation>
    <scope>NUCLEOTIDE SEQUENCE [LARGE SCALE GENOMIC DNA]</scope>
    <source>
        <strain evidence="2">ATCC BAA-863 / DSM 15984 / KCTC 12145 / HTCC2597</strain>
    </source>
</reference>
<evidence type="ECO:0000313" key="2">
    <source>
        <dbReference type="Proteomes" id="UP000004318"/>
    </source>
</evidence>
<comment type="caution">
    <text evidence="1">The sequence shown here is derived from an EMBL/GenBank/DDBJ whole genome shotgun (WGS) entry which is preliminary data.</text>
</comment>
<dbReference type="OrthoDB" id="7860141at2"/>
<dbReference type="RefSeq" id="WP_009807226.1">
    <property type="nucleotide sequence ID" value="NZ_CH724131.1"/>
</dbReference>
<accession>A3TYP9</accession>
<dbReference type="STRING" id="252305.OB2597_15085"/>
<dbReference type="HOGENOM" id="CLU_147287_2_1_5"/>
<proteinExistence type="predicted"/>
<organism evidence="1 2">
    <name type="scientific">Pseudooceanicola batsensis (strain ATCC BAA-863 / DSM 15984 / KCTC 12145 / HTCC2597)</name>
    <name type="common">Oceanicola batsensis</name>
    <dbReference type="NCBI Taxonomy" id="252305"/>
    <lineage>
        <taxon>Bacteria</taxon>
        <taxon>Pseudomonadati</taxon>
        <taxon>Pseudomonadota</taxon>
        <taxon>Alphaproteobacteria</taxon>
        <taxon>Rhodobacterales</taxon>
        <taxon>Paracoccaceae</taxon>
        <taxon>Pseudooceanicola</taxon>
    </lineage>
</organism>